<dbReference type="AlphaFoldDB" id="A0A506XW68"/>
<organism evidence="2 3">
    <name type="scientific">Schumannella soli</name>
    <dbReference type="NCBI Taxonomy" id="2590779"/>
    <lineage>
        <taxon>Bacteria</taxon>
        <taxon>Bacillati</taxon>
        <taxon>Actinomycetota</taxon>
        <taxon>Actinomycetes</taxon>
        <taxon>Micrococcales</taxon>
        <taxon>Microbacteriaceae</taxon>
        <taxon>Schumannella</taxon>
    </lineage>
</organism>
<keyword evidence="1" id="KW-1133">Transmembrane helix</keyword>
<keyword evidence="1" id="KW-0812">Transmembrane</keyword>
<keyword evidence="1" id="KW-0472">Membrane</keyword>
<evidence type="ECO:0000313" key="3">
    <source>
        <dbReference type="Proteomes" id="UP000316252"/>
    </source>
</evidence>
<dbReference type="Proteomes" id="UP000316252">
    <property type="component" value="Unassembled WGS sequence"/>
</dbReference>
<dbReference type="EMBL" id="VHQG01000001">
    <property type="protein sequence ID" value="TPW77154.1"/>
    <property type="molecule type" value="Genomic_DNA"/>
</dbReference>
<evidence type="ECO:0000313" key="2">
    <source>
        <dbReference type="EMBL" id="TPW77154.1"/>
    </source>
</evidence>
<feature type="transmembrane region" description="Helical" evidence="1">
    <location>
        <begin position="96"/>
        <end position="115"/>
    </location>
</feature>
<gene>
    <name evidence="2" type="ORF">FJ657_00110</name>
</gene>
<comment type="caution">
    <text evidence="2">The sequence shown here is derived from an EMBL/GenBank/DDBJ whole genome shotgun (WGS) entry which is preliminary data.</text>
</comment>
<evidence type="ECO:0000256" key="1">
    <source>
        <dbReference type="SAM" id="Phobius"/>
    </source>
</evidence>
<accession>A0A506XW68</accession>
<protein>
    <submittedName>
        <fullName evidence="2">Uncharacterized protein</fullName>
    </submittedName>
</protein>
<feature type="transmembrane region" description="Helical" evidence="1">
    <location>
        <begin position="127"/>
        <end position="148"/>
    </location>
</feature>
<proteinExistence type="predicted"/>
<dbReference type="RefSeq" id="WP_141161682.1">
    <property type="nucleotide sequence ID" value="NZ_VHQG01000001.1"/>
</dbReference>
<feature type="transmembrane region" description="Helical" evidence="1">
    <location>
        <begin position="58"/>
        <end position="76"/>
    </location>
</feature>
<reference evidence="2 3" key="1">
    <citation type="submission" date="2019-06" db="EMBL/GenBank/DDBJ databases">
        <authorList>
            <person name="Li F."/>
        </authorList>
    </citation>
    <scope>NUCLEOTIDE SEQUENCE [LARGE SCALE GENOMIC DNA]</scope>
    <source>
        <strain evidence="2 3">10F1D-1</strain>
    </source>
</reference>
<sequence length="154" mass="16725">MTRDESAKRDFEVEHSGVDDDLPAELRDAEPFERELDDDEGVEIDGTLRRQRFGVADLIVAIVFAFLFLVSGYAALGNLIGLPRYLQANGYVDIPWVTLVGAVAAPVVLFVASLFAGRGRPTFERALILIVALAANAALGFSLDWFTLAGVRVA</sequence>
<name>A0A506XW68_9MICO</name>
<dbReference type="OrthoDB" id="9855694at2"/>
<keyword evidence="3" id="KW-1185">Reference proteome</keyword>